<evidence type="ECO:0000256" key="1">
    <source>
        <dbReference type="ARBA" id="ARBA00022737"/>
    </source>
</evidence>
<dbReference type="AlphaFoldDB" id="A0A9P9JG48"/>
<dbReference type="InterPro" id="IPR015915">
    <property type="entry name" value="Kelch-typ_b-propeller"/>
</dbReference>
<dbReference type="Gene3D" id="2.120.10.80">
    <property type="entry name" value="Kelch-type beta propeller"/>
    <property type="match status" value="1"/>
</dbReference>
<dbReference type="OrthoDB" id="10250130at2759"/>
<comment type="caution">
    <text evidence="3">The sequence shown here is derived from an EMBL/GenBank/DDBJ whole genome shotgun (WGS) entry which is preliminary data.</text>
</comment>
<organism evidence="3 4">
    <name type="scientific">Dactylonectria macrodidyma</name>
    <dbReference type="NCBI Taxonomy" id="307937"/>
    <lineage>
        <taxon>Eukaryota</taxon>
        <taxon>Fungi</taxon>
        <taxon>Dikarya</taxon>
        <taxon>Ascomycota</taxon>
        <taxon>Pezizomycotina</taxon>
        <taxon>Sordariomycetes</taxon>
        <taxon>Hypocreomycetidae</taxon>
        <taxon>Hypocreales</taxon>
        <taxon>Nectriaceae</taxon>
        <taxon>Dactylonectria</taxon>
    </lineage>
</organism>
<sequence>MAEIAAGALVVEQIVSTGVEAAAAATVAKPTQLIRASLSQFAATPADDSSLMLARSRHTVTVIGNKGYIFGGEREGGQLCGTDIHAIAVPSGELSNDIEYACYPSVPDRPSPPPRTGHAACSRHASLIIHGGREEHGNPVEDGSVLWIWDSERREWTQIDGAGEAPTSRSDHRIFFSEKHDALILHGGKTRRSEEDLEPGSSETWLFDFNIAAWNRLPPAPGPPLNAAFVNETLYSISSESDVSGFIHFLKLDKPLAWSTVDAPTSPLTPGPRPRFGSGLVPITTGYGRYYLIYFFGSRKGTILASTTHNEKDLFYADMWSLQIPSSGLSGSAVKDTIRDGVPGIDSGAFTWSEMQITPTEPKQADGKAHPGPRGFFGADLSADGKSVVFWGGINAKGETESDGWLLSLT</sequence>
<keyword evidence="4" id="KW-1185">Reference proteome</keyword>
<evidence type="ECO:0000256" key="2">
    <source>
        <dbReference type="ARBA" id="ARBA00023004"/>
    </source>
</evidence>
<dbReference type="Pfam" id="PF24681">
    <property type="entry name" value="Kelch_KLHDC2_KLHL20_DRC7"/>
    <property type="match status" value="1"/>
</dbReference>
<dbReference type="SUPFAM" id="SSF117281">
    <property type="entry name" value="Kelch motif"/>
    <property type="match status" value="1"/>
</dbReference>
<evidence type="ECO:0000313" key="3">
    <source>
        <dbReference type="EMBL" id="KAH7169894.1"/>
    </source>
</evidence>
<accession>A0A9P9JG48</accession>
<dbReference type="GO" id="GO:0019760">
    <property type="term" value="P:glucosinolate metabolic process"/>
    <property type="evidence" value="ECO:0007669"/>
    <property type="project" value="UniProtKB-ARBA"/>
</dbReference>
<dbReference type="PANTHER" id="PTHR47435">
    <property type="entry name" value="KELCH REPEAT PROTEIN (AFU_ORTHOLOGUE AFUA_5G12780)"/>
    <property type="match status" value="1"/>
</dbReference>
<dbReference type="PANTHER" id="PTHR47435:SF10">
    <property type="entry name" value="TIP ELONGATION ABERRANT PROTEIN 3"/>
    <property type="match status" value="1"/>
</dbReference>
<dbReference type="EMBL" id="JAGMUV010000002">
    <property type="protein sequence ID" value="KAH7169894.1"/>
    <property type="molecule type" value="Genomic_DNA"/>
</dbReference>
<reference evidence="3" key="1">
    <citation type="journal article" date="2021" name="Nat. Commun.">
        <title>Genetic determinants of endophytism in the Arabidopsis root mycobiome.</title>
        <authorList>
            <person name="Mesny F."/>
            <person name="Miyauchi S."/>
            <person name="Thiergart T."/>
            <person name="Pickel B."/>
            <person name="Atanasova L."/>
            <person name="Karlsson M."/>
            <person name="Huettel B."/>
            <person name="Barry K.W."/>
            <person name="Haridas S."/>
            <person name="Chen C."/>
            <person name="Bauer D."/>
            <person name="Andreopoulos W."/>
            <person name="Pangilinan J."/>
            <person name="LaButti K."/>
            <person name="Riley R."/>
            <person name="Lipzen A."/>
            <person name="Clum A."/>
            <person name="Drula E."/>
            <person name="Henrissat B."/>
            <person name="Kohler A."/>
            <person name="Grigoriev I.V."/>
            <person name="Martin F.M."/>
            <person name="Hacquard S."/>
        </authorList>
    </citation>
    <scope>NUCLEOTIDE SEQUENCE</scope>
    <source>
        <strain evidence="3">MPI-CAGE-AT-0147</strain>
    </source>
</reference>
<name>A0A9P9JG48_9HYPO</name>
<protein>
    <submittedName>
        <fullName evidence="3">Uncharacterized protein</fullName>
    </submittedName>
</protein>
<keyword evidence="2" id="KW-0408">Iron</keyword>
<proteinExistence type="predicted"/>
<keyword evidence="1" id="KW-0677">Repeat</keyword>
<gene>
    <name evidence="3" type="ORF">EDB81DRAFT_836950</name>
</gene>
<evidence type="ECO:0000313" key="4">
    <source>
        <dbReference type="Proteomes" id="UP000738349"/>
    </source>
</evidence>
<dbReference type="Proteomes" id="UP000738349">
    <property type="component" value="Unassembled WGS sequence"/>
</dbReference>